<keyword evidence="7 10" id="KW-0460">Magnesium</keyword>
<dbReference type="GO" id="GO:0046872">
    <property type="term" value="F:metal ion binding"/>
    <property type="evidence" value="ECO:0007669"/>
    <property type="project" value="UniProtKB-UniRule"/>
</dbReference>
<evidence type="ECO:0000256" key="2">
    <source>
        <dbReference type="ARBA" id="ARBA00016337"/>
    </source>
</evidence>
<dbReference type="InterPro" id="IPR024932">
    <property type="entry name" value="ApbE"/>
</dbReference>
<keyword evidence="4 10" id="KW-0808">Transferase</keyword>
<dbReference type="SUPFAM" id="SSF143631">
    <property type="entry name" value="ApbE-like"/>
    <property type="match status" value="1"/>
</dbReference>
<comment type="catalytic activity">
    <reaction evidence="9 10">
        <text>L-threonyl-[protein] + FAD = FMN-L-threonyl-[protein] + AMP + H(+)</text>
        <dbReference type="Rhea" id="RHEA:36847"/>
        <dbReference type="Rhea" id="RHEA-COMP:11060"/>
        <dbReference type="Rhea" id="RHEA-COMP:11061"/>
        <dbReference type="ChEBI" id="CHEBI:15378"/>
        <dbReference type="ChEBI" id="CHEBI:30013"/>
        <dbReference type="ChEBI" id="CHEBI:57692"/>
        <dbReference type="ChEBI" id="CHEBI:74257"/>
        <dbReference type="ChEBI" id="CHEBI:456215"/>
        <dbReference type="EC" id="2.7.1.180"/>
    </reaction>
</comment>
<evidence type="ECO:0000256" key="3">
    <source>
        <dbReference type="ARBA" id="ARBA00022630"/>
    </source>
</evidence>
<dbReference type="PIRSF" id="PIRSF006268">
    <property type="entry name" value="ApbE"/>
    <property type="match status" value="1"/>
</dbReference>
<comment type="cofactor">
    <cofactor evidence="11">
        <name>Mg(2+)</name>
        <dbReference type="ChEBI" id="CHEBI:18420"/>
    </cofactor>
    <cofactor evidence="11">
        <name>Mn(2+)</name>
        <dbReference type="ChEBI" id="CHEBI:29035"/>
    </cofactor>
    <text evidence="11">Magnesium. Can also use manganese.</text>
</comment>
<organism evidence="12 13">
    <name type="scientific">Roseibium aggregatum</name>
    <dbReference type="NCBI Taxonomy" id="187304"/>
    <lineage>
        <taxon>Bacteria</taxon>
        <taxon>Pseudomonadati</taxon>
        <taxon>Pseudomonadota</taxon>
        <taxon>Alphaproteobacteria</taxon>
        <taxon>Hyphomicrobiales</taxon>
        <taxon>Stappiaceae</taxon>
        <taxon>Roseibium</taxon>
    </lineage>
</organism>
<evidence type="ECO:0000256" key="4">
    <source>
        <dbReference type="ARBA" id="ARBA00022679"/>
    </source>
</evidence>
<dbReference type="Proteomes" id="UP000598467">
    <property type="component" value="Unassembled WGS sequence"/>
</dbReference>
<dbReference type="InterPro" id="IPR003374">
    <property type="entry name" value="ApbE-like_sf"/>
</dbReference>
<evidence type="ECO:0000256" key="7">
    <source>
        <dbReference type="ARBA" id="ARBA00022842"/>
    </source>
</evidence>
<evidence type="ECO:0000256" key="9">
    <source>
        <dbReference type="ARBA" id="ARBA00048540"/>
    </source>
</evidence>
<accession>A0A926P0G5</accession>
<feature type="binding site" evidence="11">
    <location>
        <position position="274"/>
    </location>
    <ligand>
        <name>Mg(2+)</name>
        <dbReference type="ChEBI" id="CHEBI:18420"/>
    </ligand>
</feature>
<keyword evidence="5 10" id="KW-0479">Metal-binding</keyword>
<evidence type="ECO:0000313" key="13">
    <source>
        <dbReference type="Proteomes" id="UP000598467"/>
    </source>
</evidence>
<evidence type="ECO:0000256" key="5">
    <source>
        <dbReference type="ARBA" id="ARBA00022723"/>
    </source>
</evidence>
<dbReference type="EC" id="2.7.1.180" evidence="1 10"/>
<protein>
    <recommendedName>
        <fullName evidence="2 10">FAD:protein FMN transferase</fullName>
        <ecNumber evidence="1 10">2.7.1.180</ecNumber>
    </recommendedName>
    <alternativeName>
        <fullName evidence="8 10">Flavin transferase</fullName>
    </alternativeName>
</protein>
<dbReference type="RefSeq" id="WP_190293540.1">
    <property type="nucleotide sequence ID" value="NZ_JABFCZ010000027.1"/>
</dbReference>
<dbReference type="PANTHER" id="PTHR30040">
    <property type="entry name" value="THIAMINE BIOSYNTHESIS LIPOPROTEIN APBE"/>
    <property type="match status" value="1"/>
</dbReference>
<gene>
    <name evidence="12" type="ORF">HK439_21505</name>
</gene>
<comment type="similarity">
    <text evidence="10">Belongs to the ApbE family.</text>
</comment>
<dbReference type="Gene3D" id="3.10.520.10">
    <property type="entry name" value="ApbE-like domains"/>
    <property type="match status" value="1"/>
</dbReference>
<dbReference type="PANTHER" id="PTHR30040:SF2">
    <property type="entry name" value="FAD:PROTEIN FMN TRANSFERASE"/>
    <property type="match status" value="1"/>
</dbReference>
<keyword evidence="3 10" id="KW-0285">Flavoprotein</keyword>
<proteinExistence type="inferred from homology"/>
<dbReference type="Pfam" id="PF02424">
    <property type="entry name" value="ApbE"/>
    <property type="match status" value="1"/>
</dbReference>
<evidence type="ECO:0000256" key="10">
    <source>
        <dbReference type="PIRNR" id="PIRNR006268"/>
    </source>
</evidence>
<feature type="binding site" evidence="11">
    <location>
        <position position="156"/>
    </location>
    <ligand>
        <name>Mg(2+)</name>
        <dbReference type="ChEBI" id="CHEBI:18420"/>
    </ligand>
</feature>
<evidence type="ECO:0000256" key="6">
    <source>
        <dbReference type="ARBA" id="ARBA00022827"/>
    </source>
</evidence>
<evidence type="ECO:0000256" key="11">
    <source>
        <dbReference type="PIRSR" id="PIRSR006268-2"/>
    </source>
</evidence>
<feature type="binding site" evidence="11">
    <location>
        <position position="270"/>
    </location>
    <ligand>
        <name>Mg(2+)</name>
        <dbReference type="ChEBI" id="CHEBI:18420"/>
    </ligand>
</feature>
<sequence length="334" mass="35954">MSKTFTDLNRHALNGPTMGTRWSALFHAPQHLDVAPVKAALQAAVEEVDTQMSTWKPDSDLMRLNAAPRDTWIPVPAKLFDVLQTGLVIGRESHGAFDIGMGDAVTAWGFGSAEADPIRIRAALEMKRHPAHETLELNPAACQVRKHASLALDLSGIAKGYGVDCLADTLTDFGIHDALVGIDGELRALGLQPDGSPWAVAVEEPDMQIRTPYSILTLQDAAVATSGDYRHWIEVGGRHLSHTMDPRRGGPLQEAPASVTVVARTCTEADAWATALMVLGMESGPRLAEERGLSALFLRRARDEIVPLGVGPLFLDQAPMSVNSFTTSSRATPM</sequence>
<comment type="caution">
    <text evidence="12">The sequence shown here is derived from an EMBL/GenBank/DDBJ whole genome shotgun (WGS) entry which is preliminary data.</text>
</comment>
<keyword evidence="6 10" id="KW-0274">FAD</keyword>
<reference evidence="12" key="1">
    <citation type="submission" date="2020-05" db="EMBL/GenBank/DDBJ databases">
        <title>Identification of trans-AT polyketide cluster in two marine bacteria, producers of a novel glutaramide-containing polyketide sesbanimide D and analogs.</title>
        <authorList>
            <person name="Kacar D."/>
            <person name="Rodriguez P."/>
            <person name="Canedo L."/>
            <person name="Gonzalez E."/>
            <person name="Galan B."/>
            <person name="De La Calle F."/>
            <person name="Garcia J.L."/>
        </authorList>
    </citation>
    <scope>NUCLEOTIDE SEQUENCE</scope>
    <source>
        <strain evidence="12">PHM038</strain>
    </source>
</reference>
<evidence type="ECO:0000256" key="8">
    <source>
        <dbReference type="ARBA" id="ARBA00031306"/>
    </source>
</evidence>
<dbReference type="AlphaFoldDB" id="A0A926P0G5"/>
<evidence type="ECO:0000313" key="12">
    <source>
        <dbReference type="EMBL" id="MBD1548849.1"/>
    </source>
</evidence>
<dbReference type="EMBL" id="JABFCZ010000027">
    <property type="protein sequence ID" value="MBD1548849.1"/>
    <property type="molecule type" value="Genomic_DNA"/>
</dbReference>
<dbReference type="GO" id="GO:0016740">
    <property type="term" value="F:transferase activity"/>
    <property type="evidence" value="ECO:0007669"/>
    <property type="project" value="UniProtKB-UniRule"/>
</dbReference>
<evidence type="ECO:0000256" key="1">
    <source>
        <dbReference type="ARBA" id="ARBA00011955"/>
    </source>
</evidence>
<name>A0A926P0G5_9HYPH</name>